<evidence type="ECO:0000259" key="3">
    <source>
        <dbReference type="Pfam" id="PF11887"/>
    </source>
</evidence>
<evidence type="ECO:0000313" key="4">
    <source>
        <dbReference type="EMBL" id="EME55209.1"/>
    </source>
</evidence>
<dbReference type="EMBL" id="AOHO01000068">
    <property type="protein sequence ID" value="EME55209.1"/>
    <property type="molecule type" value="Genomic_DNA"/>
</dbReference>
<dbReference type="InterPro" id="IPR024516">
    <property type="entry name" value="Mce_C"/>
</dbReference>
<dbReference type="InterPro" id="IPR005693">
    <property type="entry name" value="Mce"/>
</dbReference>
<comment type="caution">
    <text evidence="4">The sequence shown here is derived from an EMBL/GenBank/DDBJ whole genome shotgun (WGS) entry which is preliminary data.</text>
</comment>
<organism evidence="4 5">
    <name type="scientific">Amycolatopsis decaplanina DSM 44594</name>
    <dbReference type="NCBI Taxonomy" id="1284240"/>
    <lineage>
        <taxon>Bacteria</taxon>
        <taxon>Bacillati</taxon>
        <taxon>Actinomycetota</taxon>
        <taxon>Actinomycetes</taxon>
        <taxon>Pseudonocardiales</taxon>
        <taxon>Pseudonocardiaceae</taxon>
        <taxon>Amycolatopsis</taxon>
    </lineage>
</organism>
<evidence type="ECO:0000313" key="5">
    <source>
        <dbReference type="Proteomes" id="UP000054226"/>
    </source>
</evidence>
<dbReference type="PANTHER" id="PTHR33371:SF19">
    <property type="entry name" value="MCE-FAMILY PROTEIN MCE4A"/>
    <property type="match status" value="1"/>
</dbReference>
<dbReference type="PATRIC" id="fig|1284240.4.peg.5474"/>
<dbReference type="GO" id="GO:0051701">
    <property type="term" value="P:biological process involved in interaction with host"/>
    <property type="evidence" value="ECO:0007669"/>
    <property type="project" value="TreeGrafter"/>
</dbReference>
<feature type="domain" description="Mce/MlaD" evidence="2">
    <location>
        <begin position="39"/>
        <end position="112"/>
    </location>
</feature>
<name>M2Z3P3_9PSEU</name>
<feature type="compositionally biased region" description="Basic and acidic residues" evidence="1">
    <location>
        <begin position="320"/>
        <end position="338"/>
    </location>
</feature>
<protein>
    <submittedName>
        <fullName evidence="4">ABC transporter substrate-binding protein</fullName>
    </submittedName>
</protein>
<feature type="region of interest" description="Disordered" evidence="1">
    <location>
        <begin position="320"/>
        <end position="348"/>
    </location>
</feature>
<dbReference type="InterPro" id="IPR003399">
    <property type="entry name" value="Mce/MlaD"/>
</dbReference>
<sequence>MSARARTQAAGVIFLVILVLLGWLAVAIFNKDFERAELVTLKTDRVGNQLAPPAEVKVRGVPFGEVRAVRGTAEGAEIDLAIDPAKIDQLPRNVSARLLPKTVFGERYVNLVLPDRPAGGSLRDGDVIGQDRSANAIELERVLGDLLPLLRAVQPQKLNSSLGAISLALDNRGKSLGDSIVQLNDLLGQVNPLMPRFKADISGLADVADLYTGAAPDILKALSDLSTTAKTIVDTRADLDKLYASVTTASGDLNKFLMQNKDNIIGVSVKSRPTLELLSRYSPEFPCLFDAVNRLKPVMEKALGKGTGEPGLHVTLSVHDPRDKYVPGRDDPRFDQKGGPRCYGGGGGRGGGGGEISVAVSFAADGDLGPANSKGERGLVAEILAPSLGMKPAEVPDWSSVLVGPALRGTEVTVR</sequence>
<dbReference type="GO" id="GO:0005576">
    <property type="term" value="C:extracellular region"/>
    <property type="evidence" value="ECO:0007669"/>
    <property type="project" value="TreeGrafter"/>
</dbReference>
<feature type="domain" description="Mammalian cell entry C-terminal" evidence="3">
    <location>
        <begin position="121"/>
        <end position="340"/>
    </location>
</feature>
<proteinExistence type="predicted"/>
<gene>
    <name evidence="4" type="ORF">H074_26912</name>
</gene>
<reference evidence="4 5" key="1">
    <citation type="journal article" date="2013" name="Genome Announc.">
        <title>Draft Genome Sequence of Amycolatopsis decaplanina Strain DSM 44594T.</title>
        <authorList>
            <person name="Kaur N."/>
            <person name="Kumar S."/>
            <person name="Bala M."/>
            <person name="Raghava G.P."/>
            <person name="Mayilraj S."/>
        </authorList>
    </citation>
    <scope>NUCLEOTIDE SEQUENCE [LARGE SCALE GENOMIC DNA]</scope>
    <source>
        <strain evidence="4 5">DSM 44594</strain>
    </source>
</reference>
<keyword evidence="5" id="KW-1185">Reference proteome</keyword>
<dbReference type="Pfam" id="PF11887">
    <property type="entry name" value="Mce4_CUP1"/>
    <property type="match status" value="1"/>
</dbReference>
<evidence type="ECO:0000259" key="2">
    <source>
        <dbReference type="Pfam" id="PF02470"/>
    </source>
</evidence>
<dbReference type="Pfam" id="PF02470">
    <property type="entry name" value="MlaD"/>
    <property type="match status" value="1"/>
</dbReference>
<evidence type="ECO:0000256" key="1">
    <source>
        <dbReference type="SAM" id="MobiDB-lite"/>
    </source>
</evidence>
<dbReference type="NCBIfam" id="TIGR00996">
    <property type="entry name" value="Mtu_fam_mce"/>
    <property type="match status" value="1"/>
</dbReference>
<dbReference type="RefSeq" id="WP_007033207.1">
    <property type="nucleotide sequence ID" value="NZ_AOHO01000068.1"/>
</dbReference>
<dbReference type="Proteomes" id="UP000054226">
    <property type="component" value="Unassembled WGS sequence"/>
</dbReference>
<dbReference type="AlphaFoldDB" id="M2Z3P3"/>
<accession>M2Z3P3</accession>
<dbReference type="InterPro" id="IPR052336">
    <property type="entry name" value="MlaD_Phospholipid_Transporter"/>
</dbReference>
<dbReference type="OrthoDB" id="3460188at2"/>
<dbReference type="PANTHER" id="PTHR33371">
    <property type="entry name" value="INTERMEMBRANE PHOSPHOLIPID TRANSPORT SYSTEM BINDING PROTEIN MLAD-RELATED"/>
    <property type="match status" value="1"/>
</dbReference>